<feature type="transmembrane region" description="Helical" evidence="5">
    <location>
        <begin position="164"/>
        <end position="181"/>
    </location>
</feature>
<protein>
    <submittedName>
        <fullName evidence="7">MFS transporter</fullName>
    </submittedName>
</protein>
<feature type="transmembrane region" description="Helical" evidence="5">
    <location>
        <begin position="333"/>
        <end position="351"/>
    </location>
</feature>
<feature type="transmembrane region" description="Helical" evidence="5">
    <location>
        <begin position="237"/>
        <end position="259"/>
    </location>
</feature>
<name>A0A2T5HS66_9RHOB</name>
<feature type="transmembrane region" description="Helical" evidence="5">
    <location>
        <begin position="71"/>
        <end position="93"/>
    </location>
</feature>
<dbReference type="Proteomes" id="UP000244077">
    <property type="component" value="Unassembled WGS sequence"/>
</dbReference>
<dbReference type="GO" id="GO:0022857">
    <property type="term" value="F:transmembrane transporter activity"/>
    <property type="evidence" value="ECO:0007669"/>
    <property type="project" value="InterPro"/>
</dbReference>
<dbReference type="PROSITE" id="PS50850">
    <property type="entry name" value="MFS"/>
    <property type="match status" value="1"/>
</dbReference>
<feature type="transmembrane region" description="Helical" evidence="5">
    <location>
        <begin position="139"/>
        <end position="158"/>
    </location>
</feature>
<feature type="transmembrane region" description="Helical" evidence="5">
    <location>
        <begin position="99"/>
        <end position="118"/>
    </location>
</feature>
<evidence type="ECO:0000313" key="8">
    <source>
        <dbReference type="Proteomes" id="UP000244077"/>
    </source>
</evidence>
<dbReference type="Pfam" id="PF07690">
    <property type="entry name" value="MFS_1"/>
    <property type="match status" value="1"/>
</dbReference>
<evidence type="ECO:0000259" key="6">
    <source>
        <dbReference type="PROSITE" id="PS50850"/>
    </source>
</evidence>
<dbReference type="InterPro" id="IPR036259">
    <property type="entry name" value="MFS_trans_sf"/>
</dbReference>
<dbReference type="InterPro" id="IPR020846">
    <property type="entry name" value="MFS_dom"/>
</dbReference>
<dbReference type="InterPro" id="IPR051788">
    <property type="entry name" value="MFS_Transporter"/>
</dbReference>
<feature type="transmembrane region" description="Helical" evidence="5">
    <location>
        <begin position="295"/>
        <end position="321"/>
    </location>
</feature>
<feature type="transmembrane region" description="Helical" evidence="5">
    <location>
        <begin position="45"/>
        <end position="64"/>
    </location>
</feature>
<keyword evidence="3 5" id="KW-1133">Transmembrane helix</keyword>
<comment type="subcellular location">
    <subcellularLocation>
        <location evidence="1">Membrane</location>
        <topology evidence="1">Multi-pass membrane protein</topology>
    </subcellularLocation>
</comment>
<feature type="domain" description="Major facilitator superfamily (MFS) profile" evidence="6">
    <location>
        <begin position="204"/>
        <end position="386"/>
    </location>
</feature>
<feature type="transmembrane region" description="Helical" evidence="5">
    <location>
        <begin position="271"/>
        <end position="289"/>
    </location>
</feature>
<dbReference type="AlphaFoldDB" id="A0A2T5HS66"/>
<feature type="transmembrane region" description="Helical" evidence="5">
    <location>
        <begin position="193"/>
        <end position="217"/>
    </location>
</feature>
<evidence type="ECO:0000313" key="7">
    <source>
        <dbReference type="EMBL" id="PTQ74411.1"/>
    </source>
</evidence>
<dbReference type="GO" id="GO:0016020">
    <property type="term" value="C:membrane"/>
    <property type="evidence" value="ECO:0007669"/>
    <property type="project" value="UniProtKB-SubCell"/>
</dbReference>
<feature type="transmembrane region" description="Helical" evidence="5">
    <location>
        <begin position="12"/>
        <end position="33"/>
    </location>
</feature>
<dbReference type="Gene3D" id="1.20.1250.20">
    <property type="entry name" value="MFS general substrate transporter like domains"/>
    <property type="match status" value="1"/>
</dbReference>
<evidence type="ECO:0000256" key="1">
    <source>
        <dbReference type="ARBA" id="ARBA00004141"/>
    </source>
</evidence>
<evidence type="ECO:0000256" key="4">
    <source>
        <dbReference type="ARBA" id="ARBA00023136"/>
    </source>
</evidence>
<keyword evidence="2 5" id="KW-0812">Transmembrane</keyword>
<dbReference type="InterPro" id="IPR011701">
    <property type="entry name" value="MFS"/>
</dbReference>
<evidence type="ECO:0000256" key="2">
    <source>
        <dbReference type="ARBA" id="ARBA00022692"/>
    </source>
</evidence>
<dbReference type="EMBL" id="QAOH01000004">
    <property type="protein sequence ID" value="PTQ74411.1"/>
    <property type="molecule type" value="Genomic_DNA"/>
</dbReference>
<feature type="transmembrane region" description="Helical" evidence="5">
    <location>
        <begin position="357"/>
        <end position="376"/>
    </location>
</feature>
<comment type="caution">
    <text evidence="7">The sequence shown here is derived from an EMBL/GenBank/DDBJ whole genome shotgun (WGS) entry which is preliminary data.</text>
</comment>
<keyword evidence="8" id="KW-1185">Reference proteome</keyword>
<accession>A0A2T5HS66</accession>
<gene>
    <name evidence="7" type="ORF">C8N42_10455</name>
</gene>
<sequence length="386" mass="39904">MAESLLRAMSVSRAPFMALGGTGVIWGTFAAMVPVIKQQSGASDALFGTGLLGSAAGGMLAMYLAPRFNRWLGRIALPVLAALSVLALQLPLLAQTPGAILPVMLGLGVAVASFDISANLRISALETRHGLHLMNLNHAMFSLSFGIASLVVAGLRHTGLGPGQIFPLMGFVVALMGAVTLERRAFTPEGDEANVVAQGLPWGTVLLIAVMMFVSFVGENTVESWSALFLERELGAAPGHGGFGPAMLGLTMAAFRLAGQFTTQALGERRVILWSGVIGMLGALVLSQAPTQAVALIGIALMAVGMSVIVPTATSLLGHLVSPGQRDLAISRAWMLGFVGFFAGPSTIGFLSEQFGLRVAFLAVAGLIALIVPAVLRLPAGKTQPG</sequence>
<organism evidence="7 8">
    <name type="scientific">Celeribacter persicus</name>
    <dbReference type="NCBI Taxonomy" id="1651082"/>
    <lineage>
        <taxon>Bacteria</taxon>
        <taxon>Pseudomonadati</taxon>
        <taxon>Pseudomonadota</taxon>
        <taxon>Alphaproteobacteria</taxon>
        <taxon>Rhodobacterales</taxon>
        <taxon>Roseobacteraceae</taxon>
        <taxon>Celeribacter</taxon>
    </lineage>
</organism>
<dbReference type="PANTHER" id="PTHR23514">
    <property type="entry name" value="BYPASS OF STOP CODON PROTEIN 6"/>
    <property type="match status" value="1"/>
</dbReference>
<evidence type="ECO:0000256" key="5">
    <source>
        <dbReference type="SAM" id="Phobius"/>
    </source>
</evidence>
<keyword evidence="4 5" id="KW-0472">Membrane</keyword>
<dbReference type="RefSeq" id="WP_107815755.1">
    <property type="nucleotide sequence ID" value="NZ_QAOH01000004.1"/>
</dbReference>
<dbReference type="SUPFAM" id="SSF103473">
    <property type="entry name" value="MFS general substrate transporter"/>
    <property type="match status" value="1"/>
</dbReference>
<evidence type="ECO:0000256" key="3">
    <source>
        <dbReference type="ARBA" id="ARBA00022989"/>
    </source>
</evidence>
<dbReference type="PANTHER" id="PTHR23514:SF13">
    <property type="entry name" value="INNER MEMBRANE PROTEIN YBJJ"/>
    <property type="match status" value="1"/>
</dbReference>
<reference evidence="7 8" key="1">
    <citation type="submission" date="2018-04" db="EMBL/GenBank/DDBJ databases">
        <title>Genomic Encyclopedia of Archaeal and Bacterial Type Strains, Phase II (KMG-II): from individual species to whole genera.</title>
        <authorList>
            <person name="Goeker M."/>
        </authorList>
    </citation>
    <scope>NUCLEOTIDE SEQUENCE [LARGE SCALE GENOMIC DNA]</scope>
    <source>
        <strain evidence="7 8">DSM 100434</strain>
    </source>
</reference>
<proteinExistence type="predicted"/>